<evidence type="ECO:0000313" key="1">
    <source>
        <dbReference type="EMBL" id="KAH0556620.1"/>
    </source>
</evidence>
<dbReference type="SUPFAM" id="SSF53067">
    <property type="entry name" value="Actin-like ATPase domain"/>
    <property type="match status" value="1"/>
</dbReference>
<reference evidence="1" key="1">
    <citation type="submission" date="2021-03" db="EMBL/GenBank/DDBJ databases">
        <title>Comparative genomics and phylogenomic investigation of the class Geoglossomycetes provide insights into ecological specialization and systematics.</title>
        <authorList>
            <person name="Melie T."/>
            <person name="Pirro S."/>
            <person name="Miller A.N."/>
            <person name="Quandt A."/>
        </authorList>
    </citation>
    <scope>NUCLEOTIDE SEQUENCE</scope>
    <source>
        <strain evidence="1">CAQ_001_2017</strain>
    </source>
</reference>
<dbReference type="Gene3D" id="3.30.420.40">
    <property type="match status" value="1"/>
</dbReference>
<dbReference type="PANTHER" id="PTHR14187:SF5">
    <property type="entry name" value="HEAT SHOCK 70 KDA PROTEIN 12A"/>
    <property type="match status" value="1"/>
</dbReference>
<comment type="caution">
    <text evidence="1">The sequence shown here is derived from an EMBL/GenBank/DDBJ whole genome shotgun (WGS) entry which is preliminary data.</text>
</comment>
<dbReference type="PANTHER" id="PTHR14187">
    <property type="entry name" value="ALPHA KINASE/ELONGATION FACTOR 2 KINASE"/>
    <property type="match status" value="1"/>
</dbReference>
<evidence type="ECO:0000313" key="2">
    <source>
        <dbReference type="Proteomes" id="UP000750711"/>
    </source>
</evidence>
<dbReference type="AlphaFoldDB" id="A0A9P8L902"/>
<accession>A0A9P8L902</accession>
<organism evidence="1 2">
    <name type="scientific">Trichoglossum hirsutum</name>
    <dbReference type="NCBI Taxonomy" id="265104"/>
    <lineage>
        <taxon>Eukaryota</taxon>
        <taxon>Fungi</taxon>
        <taxon>Dikarya</taxon>
        <taxon>Ascomycota</taxon>
        <taxon>Pezizomycotina</taxon>
        <taxon>Geoglossomycetes</taxon>
        <taxon>Geoglossales</taxon>
        <taxon>Geoglossaceae</taxon>
        <taxon>Trichoglossum</taxon>
    </lineage>
</organism>
<dbReference type="Proteomes" id="UP000750711">
    <property type="component" value="Unassembled WGS sequence"/>
</dbReference>
<gene>
    <name evidence="1" type="ORF">GP486_005546</name>
</gene>
<dbReference type="CDD" id="cd10170">
    <property type="entry name" value="ASKHA_NBD_HSP70"/>
    <property type="match status" value="1"/>
</dbReference>
<dbReference type="EMBL" id="JAGHQM010001053">
    <property type="protein sequence ID" value="KAH0556620.1"/>
    <property type="molecule type" value="Genomic_DNA"/>
</dbReference>
<name>A0A9P8L902_9PEZI</name>
<dbReference type="InterPro" id="IPR043129">
    <property type="entry name" value="ATPase_NBD"/>
</dbReference>
<proteinExistence type="predicted"/>
<protein>
    <submittedName>
        <fullName evidence="1">Uncharacterized protein</fullName>
    </submittedName>
</protein>
<sequence length="277" mass="31113">MPYSSSWPVALGHDYPASTTLSPEVEMQDVAEPNDKFVVAVDFGTTFSSVSYVKIPKNRPPGPVRGSEIQSIREYPEAPQLHGGPQRAEVPTESWYSNKFFWGYQVQKQLKNPANTEVHDRNRRIRWSKLLLHENPKTEDLRKELEDTLSTLGKSPRDVIADFLIQLFKHTKEQLTANEGYNEDTSVELVLCVPAMWTQKASREMQIALEMAIKASKFGSLEDFFIVSEPEAAAAYVLEEGLSRQVRIRRGETFMVCDAGGGTVVSFSTPTLVSIGR</sequence>
<keyword evidence="2" id="KW-1185">Reference proteome</keyword>